<dbReference type="InterPro" id="IPR007214">
    <property type="entry name" value="YbaK/aa-tRNA-synth-assoc-dom"/>
</dbReference>
<dbReference type="RefSeq" id="WP_189348573.1">
    <property type="nucleotide sequence ID" value="NZ_BMXK01000002.1"/>
</dbReference>
<evidence type="ECO:0000256" key="1">
    <source>
        <dbReference type="ARBA" id="ARBA00009798"/>
    </source>
</evidence>
<keyword evidence="3 4" id="KW-0456">Lyase</keyword>
<organism evidence="6 7">
    <name type="scientific">Zhihengliuella salsuginis</name>
    <dbReference type="NCBI Taxonomy" id="578222"/>
    <lineage>
        <taxon>Bacteria</taxon>
        <taxon>Bacillati</taxon>
        <taxon>Actinomycetota</taxon>
        <taxon>Actinomycetes</taxon>
        <taxon>Micrococcales</taxon>
        <taxon>Micrococcaceae</taxon>
        <taxon>Zhihengliuella</taxon>
    </lineage>
</organism>
<dbReference type="EC" id="4.2.-.-" evidence="4"/>
<keyword evidence="2 4" id="KW-0648">Protein biosynthesis</keyword>
<feature type="domain" description="YbaK/aminoacyl-tRNA synthetase-associated" evidence="5">
    <location>
        <begin position="38"/>
        <end position="164"/>
    </location>
</feature>
<evidence type="ECO:0000256" key="4">
    <source>
        <dbReference type="PIRNR" id="PIRNR006181"/>
    </source>
</evidence>
<gene>
    <name evidence="6" type="primary">ebsC</name>
    <name evidence="6" type="ORF">GCM10008096_05290</name>
</gene>
<evidence type="ECO:0000256" key="3">
    <source>
        <dbReference type="ARBA" id="ARBA00023239"/>
    </source>
</evidence>
<dbReference type="Pfam" id="PF04073">
    <property type="entry name" value="tRNA_edit"/>
    <property type="match status" value="1"/>
</dbReference>
<proteinExistence type="inferred from homology"/>
<comment type="similarity">
    <text evidence="1 4">Belongs to the prolyl-tRNA editing family. YbaK/EbsC subfamily.</text>
</comment>
<reference evidence="7" key="1">
    <citation type="journal article" date="2019" name="Int. J. Syst. Evol. Microbiol.">
        <title>The Global Catalogue of Microorganisms (GCM) 10K type strain sequencing project: providing services to taxonomists for standard genome sequencing and annotation.</title>
        <authorList>
            <consortium name="The Broad Institute Genomics Platform"/>
            <consortium name="The Broad Institute Genome Sequencing Center for Infectious Disease"/>
            <person name="Wu L."/>
            <person name="Ma J."/>
        </authorList>
    </citation>
    <scope>NUCLEOTIDE SEQUENCE [LARGE SCALE GENOMIC DNA]</scope>
    <source>
        <strain evidence="7">KCTC 19466</strain>
    </source>
</reference>
<evidence type="ECO:0000313" key="7">
    <source>
        <dbReference type="Proteomes" id="UP000642819"/>
    </source>
</evidence>
<dbReference type="PANTHER" id="PTHR30411">
    <property type="entry name" value="CYTOPLASMIC PROTEIN"/>
    <property type="match status" value="1"/>
</dbReference>
<sequence>MGRKRRHGKGTPAAGELTAAGVPFAVHTYVHDPAAESFGSEAARALGVDAARVFKTLMVRLESVRGGASGTTAEEYATAVVPVTGRLDLKAAAAAFGAKRASLADPAVAERLTGYVLGGISPLGQRQRHRLALDVSALSAEAGTIFVSGGRRGLEIELAPADLLAVSGGTTAGLASG</sequence>
<evidence type="ECO:0000313" key="6">
    <source>
        <dbReference type="EMBL" id="GHD01320.1"/>
    </source>
</evidence>
<dbReference type="InterPro" id="IPR004369">
    <property type="entry name" value="Prolyl-tRNA_editing_YbaK/EbsC"/>
</dbReference>
<dbReference type="PIRSF" id="PIRSF006181">
    <property type="entry name" value="EbsC_YbaK"/>
    <property type="match status" value="1"/>
</dbReference>
<comment type="caution">
    <text evidence="6">The sequence shown here is derived from an EMBL/GenBank/DDBJ whole genome shotgun (WGS) entry which is preliminary data.</text>
</comment>
<dbReference type="Gene3D" id="3.90.960.10">
    <property type="entry name" value="YbaK/aminoacyl-tRNA synthetase-associated domain"/>
    <property type="match status" value="1"/>
</dbReference>
<dbReference type="CDD" id="cd00002">
    <property type="entry name" value="YbaK_deacylase"/>
    <property type="match status" value="1"/>
</dbReference>
<dbReference type="PANTHER" id="PTHR30411:SF0">
    <property type="entry name" value="CYS-TRNA(PRO)_CYS-TRNA(CYS) DEACYLASE YBAK"/>
    <property type="match status" value="1"/>
</dbReference>
<dbReference type="InterPro" id="IPR036754">
    <property type="entry name" value="YbaK/aa-tRNA-synt-asso_dom_sf"/>
</dbReference>
<keyword evidence="7" id="KW-1185">Reference proteome</keyword>
<dbReference type="Proteomes" id="UP000642819">
    <property type="component" value="Unassembled WGS sequence"/>
</dbReference>
<accession>A0ABQ3GDB7</accession>
<evidence type="ECO:0000259" key="5">
    <source>
        <dbReference type="Pfam" id="PF04073"/>
    </source>
</evidence>
<dbReference type="SUPFAM" id="SSF55826">
    <property type="entry name" value="YbaK/ProRS associated domain"/>
    <property type="match status" value="1"/>
</dbReference>
<name>A0ABQ3GDB7_9MICC</name>
<evidence type="ECO:0000256" key="2">
    <source>
        <dbReference type="ARBA" id="ARBA00022917"/>
    </source>
</evidence>
<protein>
    <recommendedName>
        <fullName evidence="4">Cys-tRNA(Pro)/Cys-tRNA(Cys) deacylase</fullName>
        <ecNumber evidence="4">4.2.-.-</ecNumber>
    </recommendedName>
</protein>
<dbReference type="EMBL" id="BMXK01000002">
    <property type="protein sequence ID" value="GHD01320.1"/>
    <property type="molecule type" value="Genomic_DNA"/>
</dbReference>